<dbReference type="SUPFAM" id="SSF53597">
    <property type="entry name" value="Dihydrofolate reductase-like"/>
    <property type="match status" value="1"/>
</dbReference>
<dbReference type="Gene3D" id="3.40.430.10">
    <property type="entry name" value="Dihydrofolate Reductase, subunit A"/>
    <property type="match status" value="1"/>
</dbReference>
<gene>
    <name evidence="2" type="ORF">SAMN06273567_103153</name>
</gene>
<dbReference type="Proteomes" id="UP000317484">
    <property type="component" value="Unassembled WGS sequence"/>
</dbReference>
<dbReference type="RefSeq" id="WP_142458297.1">
    <property type="nucleotide sequence ID" value="NZ_FXTJ01000003.1"/>
</dbReference>
<keyword evidence="3" id="KW-1185">Reference proteome</keyword>
<evidence type="ECO:0000259" key="1">
    <source>
        <dbReference type="Pfam" id="PF01872"/>
    </source>
</evidence>
<name>A0A521DEQ9_9ACTN</name>
<dbReference type="InterPro" id="IPR002734">
    <property type="entry name" value="RibDG_C"/>
</dbReference>
<reference evidence="2 3" key="1">
    <citation type="submission" date="2017-05" db="EMBL/GenBank/DDBJ databases">
        <authorList>
            <person name="Varghese N."/>
            <person name="Submissions S."/>
        </authorList>
    </citation>
    <scope>NUCLEOTIDE SEQUENCE [LARGE SCALE GENOMIC DNA]</scope>
    <source>
        <strain evidence="2 3">DSM 46834</strain>
    </source>
</reference>
<feature type="domain" description="Bacterial bifunctional deaminase-reductase C-terminal" evidence="1">
    <location>
        <begin position="4"/>
        <end position="173"/>
    </location>
</feature>
<accession>A0A521DEQ9</accession>
<dbReference type="PANTHER" id="PTHR38011:SF11">
    <property type="entry name" value="2,5-DIAMINO-6-RIBOSYLAMINO-4(3H)-PYRIMIDINONE 5'-PHOSPHATE REDUCTASE"/>
    <property type="match status" value="1"/>
</dbReference>
<dbReference type="InterPro" id="IPR050765">
    <property type="entry name" value="Riboflavin_Biosynth_HTPR"/>
</dbReference>
<dbReference type="InterPro" id="IPR024072">
    <property type="entry name" value="DHFR-like_dom_sf"/>
</dbReference>
<dbReference type="Pfam" id="PF01872">
    <property type="entry name" value="RibD_C"/>
    <property type="match status" value="1"/>
</dbReference>
<evidence type="ECO:0000313" key="3">
    <source>
        <dbReference type="Proteomes" id="UP000317484"/>
    </source>
</evidence>
<protein>
    <submittedName>
        <fullName evidence="2">Dihydrofolate reductase</fullName>
    </submittedName>
</protein>
<dbReference type="EMBL" id="FXTJ01000003">
    <property type="protein sequence ID" value="SMO70284.1"/>
    <property type="molecule type" value="Genomic_DNA"/>
</dbReference>
<dbReference type="AlphaFoldDB" id="A0A521DEQ9"/>
<sequence>MGVIRVHEFTTVDGVVDAPMWTMDYGFPDDLAASIGALTAPATGILLGRTTFEMFAPAWSARTAEEDPGAPFFNDTTKYVVSSTLADAEGVWRNSTTLGGYDAGRIRELKADHDLYVSGSATLVRALVDDGLVDELHLYVYPVAVGSGIRLFPEGRPQTKLSLAGVEALSNGVAHLTYGPAA</sequence>
<proteinExistence type="predicted"/>
<organism evidence="2 3">
    <name type="scientific">Geodermatophilus aquaeductus</name>
    <dbReference type="NCBI Taxonomy" id="1564161"/>
    <lineage>
        <taxon>Bacteria</taxon>
        <taxon>Bacillati</taxon>
        <taxon>Actinomycetota</taxon>
        <taxon>Actinomycetes</taxon>
        <taxon>Geodermatophilales</taxon>
        <taxon>Geodermatophilaceae</taxon>
        <taxon>Geodermatophilus</taxon>
    </lineage>
</organism>
<dbReference type="GO" id="GO:0009231">
    <property type="term" value="P:riboflavin biosynthetic process"/>
    <property type="evidence" value="ECO:0007669"/>
    <property type="project" value="InterPro"/>
</dbReference>
<dbReference type="PANTHER" id="PTHR38011">
    <property type="entry name" value="DIHYDROFOLATE REDUCTASE FAMILY PROTEIN (AFU_ORTHOLOGUE AFUA_8G06820)"/>
    <property type="match status" value="1"/>
</dbReference>
<evidence type="ECO:0000313" key="2">
    <source>
        <dbReference type="EMBL" id="SMO70284.1"/>
    </source>
</evidence>
<dbReference type="GO" id="GO:0008703">
    <property type="term" value="F:5-amino-6-(5-phosphoribosylamino)uracil reductase activity"/>
    <property type="evidence" value="ECO:0007669"/>
    <property type="project" value="InterPro"/>
</dbReference>